<keyword evidence="19" id="KW-1185">Reference proteome</keyword>
<dbReference type="PRINTS" id="PR00171">
    <property type="entry name" value="SUGRTRNSPORT"/>
</dbReference>
<feature type="transmembrane region" description="Helical" evidence="16">
    <location>
        <begin position="251"/>
        <end position="270"/>
    </location>
</feature>
<name>A0A9N8E597_9STRA</name>
<dbReference type="InterPro" id="IPR045263">
    <property type="entry name" value="GLUT"/>
</dbReference>
<comment type="similarity">
    <text evidence="14">Belongs to the major facilitator superfamily. Sugar transporter (TC 2.A.1.1) family.</text>
</comment>
<evidence type="ECO:0000256" key="13">
    <source>
        <dbReference type="ARBA" id="ARBA00044780"/>
    </source>
</evidence>
<feature type="domain" description="Major facilitator superfamily (MFS) profile" evidence="17">
    <location>
        <begin position="87"/>
        <end position="523"/>
    </location>
</feature>
<keyword evidence="3 14" id="KW-0813">Transport</keyword>
<feature type="transmembrane region" description="Helical" evidence="16">
    <location>
        <begin position="402"/>
        <end position="422"/>
    </location>
</feature>
<dbReference type="Proteomes" id="UP001153069">
    <property type="component" value="Unassembled WGS sequence"/>
</dbReference>
<comment type="catalytic activity">
    <reaction evidence="8">
        <text>D-glucose(out) = D-glucose(in)</text>
        <dbReference type="Rhea" id="RHEA:60376"/>
        <dbReference type="ChEBI" id="CHEBI:4167"/>
    </reaction>
    <physiologicalReaction direction="left-to-right" evidence="8">
        <dbReference type="Rhea" id="RHEA:60377"/>
    </physiologicalReaction>
</comment>
<evidence type="ECO:0000256" key="10">
    <source>
        <dbReference type="ARBA" id="ARBA00044662"/>
    </source>
</evidence>
<dbReference type="Pfam" id="PF00083">
    <property type="entry name" value="Sugar_tr"/>
    <property type="match status" value="1"/>
</dbReference>
<feature type="transmembrane region" description="Helical" evidence="16">
    <location>
        <begin position="184"/>
        <end position="205"/>
    </location>
</feature>
<evidence type="ECO:0000256" key="1">
    <source>
        <dbReference type="ARBA" id="ARBA00004141"/>
    </source>
</evidence>
<evidence type="ECO:0000256" key="8">
    <source>
        <dbReference type="ARBA" id="ARBA00044648"/>
    </source>
</evidence>
<feature type="transmembrane region" description="Helical" evidence="16">
    <location>
        <begin position="371"/>
        <end position="390"/>
    </location>
</feature>
<dbReference type="InterPro" id="IPR020846">
    <property type="entry name" value="MFS_dom"/>
</dbReference>
<dbReference type="GO" id="GO:0015149">
    <property type="term" value="F:hexose transmembrane transporter activity"/>
    <property type="evidence" value="ECO:0007669"/>
    <property type="project" value="TreeGrafter"/>
</dbReference>
<comment type="catalytic activity">
    <reaction evidence="7">
        <text>D-galactose(in) = D-galactose(out)</text>
        <dbReference type="Rhea" id="RHEA:34915"/>
        <dbReference type="ChEBI" id="CHEBI:4139"/>
    </reaction>
    <physiologicalReaction direction="right-to-left" evidence="7">
        <dbReference type="Rhea" id="RHEA:34917"/>
    </physiologicalReaction>
</comment>
<accession>A0A9N8E597</accession>
<dbReference type="SUPFAM" id="SSF103473">
    <property type="entry name" value="MFS general substrate transporter"/>
    <property type="match status" value="1"/>
</dbReference>
<feature type="transmembrane region" description="Helical" evidence="16">
    <location>
        <begin position="337"/>
        <end position="359"/>
    </location>
</feature>
<dbReference type="OrthoDB" id="96739at2759"/>
<dbReference type="InterPro" id="IPR036259">
    <property type="entry name" value="MFS_trans_sf"/>
</dbReference>
<feature type="transmembrane region" description="Helical" evidence="16">
    <location>
        <begin position="82"/>
        <end position="105"/>
    </location>
</feature>
<evidence type="ECO:0000313" key="18">
    <source>
        <dbReference type="EMBL" id="CAB9514104.1"/>
    </source>
</evidence>
<keyword evidence="4 16" id="KW-0812">Transmembrane</keyword>
<evidence type="ECO:0000259" key="17">
    <source>
        <dbReference type="PROSITE" id="PS50850"/>
    </source>
</evidence>
<dbReference type="PROSITE" id="PS50850">
    <property type="entry name" value="MFS"/>
    <property type="match status" value="1"/>
</dbReference>
<feature type="transmembrane region" description="Helical" evidence="16">
    <location>
        <begin position="125"/>
        <end position="146"/>
    </location>
</feature>
<evidence type="ECO:0000256" key="7">
    <source>
        <dbReference type="ARBA" id="ARBA00044637"/>
    </source>
</evidence>
<keyword evidence="18" id="KW-0762">Sugar transport</keyword>
<dbReference type="AlphaFoldDB" id="A0A9N8E597"/>
<comment type="caution">
    <text evidence="18">The sequence shown here is derived from an EMBL/GenBank/DDBJ whole genome shotgun (WGS) entry which is preliminary data.</text>
</comment>
<feature type="transmembrane region" description="Helical" evidence="16">
    <location>
        <begin position="470"/>
        <end position="493"/>
    </location>
</feature>
<feature type="transmembrane region" description="Helical" evidence="16">
    <location>
        <begin position="434"/>
        <end position="458"/>
    </location>
</feature>
<evidence type="ECO:0000256" key="16">
    <source>
        <dbReference type="SAM" id="Phobius"/>
    </source>
</evidence>
<evidence type="ECO:0000256" key="12">
    <source>
        <dbReference type="ARBA" id="ARBA00044710"/>
    </source>
</evidence>
<dbReference type="PANTHER" id="PTHR23503">
    <property type="entry name" value="SOLUTE CARRIER FAMILY 2"/>
    <property type="match status" value="1"/>
</dbReference>
<dbReference type="Gene3D" id="1.20.1250.20">
    <property type="entry name" value="MFS general substrate transporter like domains"/>
    <property type="match status" value="1"/>
</dbReference>
<evidence type="ECO:0000256" key="15">
    <source>
        <dbReference type="SAM" id="MobiDB-lite"/>
    </source>
</evidence>
<evidence type="ECO:0000256" key="5">
    <source>
        <dbReference type="ARBA" id="ARBA00022989"/>
    </source>
</evidence>
<feature type="region of interest" description="Disordered" evidence="15">
    <location>
        <begin position="33"/>
        <end position="76"/>
    </location>
</feature>
<feature type="transmembrane region" description="Helical" evidence="16">
    <location>
        <begin position="212"/>
        <end position="231"/>
    </location>
</feature>
<organism evidence="18 19">
    <name type="scientific">Seminavis robusta</name>
    <dbReference type="NCBI Taxonomy" id="568900"/>
    <lineage>
        <taxon>Eukaryota</taxon>
        <taxon>Sar</taxon>
        <taxon>Stramenopiles</taxon>
        <taxon>Ochrophyta</taxon>
        <taxon>Bacillariophyta</taxon>
        <taxon>Bacillariophyceae</taxon>
        <taxon>Bacillariophycidae</taxon>
        <taxon>Naviculales</taxon>
        <taxon>Naviculaceae</taxon>
        <taxon>Seminavis</taxon>
    </lineage>
</organism>
<comment type="catalytic activity">
    <reaction evidence="9">
        <text>D-xylose(out) = D-xylose(in)</text>
        <dbReference type="Rhea" id="RHEA:78427"/>
        <dbReference type="ChEBI" id="CHEBI:53455"/>
    </reaction>
    <physiologicalReaction direction="left-to-right" evidence="9">
        <dbReference type="Rhea" id="RHEA:78428"/>
    </physiologicalReaction>
</comment>
<gene>
    <name evidence="18" type="ORF">SEMRO_632_G178670.1</name>
</gene>
<reference evidence="18" key="1">
    <citation type="submission" date="2020-06" db="EMBL/GenBank/DDBJ databases">
        <authorList>
            <consortium name="Plant Systems Biology data submission"/>
        </authorList>
    </citation>
    <scope>NUCLEOTIDE SEQUENCE</scope>
    <source>
        <strain evidence="18">D6</strain>
    </source>
</reference>
<comment type="catalytic activity">
    <reaction evidence="10">
        <text>D-mannose(out) = D-mannose(in)</text>
        <dbReference type="Rhea" id="RHEA:78391"/>
        <dbReference type="ChEBI" id="CHEBI:4208"/>
    </reaction>
    <physiologicalReaction direction="left-to-right" evidence="10">
        <dbReference type="Rhea" id="RHEA:78392"/>
    </physiologicalReaction>
</comment>
<feature type="compositionally biased region" description="Pro residues" evidence="15">
    <location>
        <begin position="48"/>
        <end position="58"/>
    </location>
</feature>
<dbReference type="GO" id="GO:0016020">
    <property type="term" value="C:membrane"/>
    <property type="evidence" value="ECO:0007669"/>
    <property type="project" value="UniProtKB-SubCell"/>
</dbReference>
<evidence type="ECO:0000256" key="3">
    <source>
        <dbReference type="ARBA" id="ARBA00022448"/>
    </source>
</evidence>
<comment type="catalytic activity">
    <reaction evidence="11">
        <text>D-glucosamine(out) = D-glucosamine(in)</text>
        <dbReference type="Rhea" id="RHEA:78423"/>
        <dbReference type="ChEBI" id="CHEBI:58723"/>
    </reaction>
    <physiologicalReaction direction="left-to-right" evidence="11">
        <dbReference type="Rhea" id="RHEA:78424"/>
    </physiologicalReaction>
</comment>
<protein>
    <recommendedName>
        <fullName evidence="13">Hexose transporter 1</fullName>
    </recommendedName>
</protein>
<dbReference type="PROSITE" id="PS00216">
    <property type="entry name" value="SUGAR_TRANSPORT_1"/>
    <property type="match status" value="1"/>
</dbReference>
<evidence type="ECO:0000256" key="6">
    <source>
        <dbReference type="ARBA" id="ARBA00023136"/>
    </source>
</evidence>
<dbReference type="InterPro" id="IPR003663">
    <property type="entry name" value="Sugar/inositol_transpt"/>
</dbReference>
<feature type="transmembrane region" description="Helical" evidence="16">
    <location>
        <begin position="158"/>
        <end position="178"/>
    </location>
</feature>
<comment type="subcellular location">
    <subcellularLocation>
        <location evidence="1">Membrane</location>
        <topology evidence="1">Multi-pass membrane protein</topology>
    </subcellularLocation>
</comment>
<evidence type="ECO:0000256" key="14">
    <source>
        <dbReference type="RuleBase" id="RU003346"/>
    </source>
</evidence>
<comment type="subunit">
    <text evidence="2">Homodimer.</text>
</comment>
<dbReference type="InterPro" id="IPR005828">
    <property type="entry name" value="MFS_sugar_transport-like"/>
</dbReference>
<keyword evidence="6 16" id="KW-0472">Membrane</keyword>
<keyword evidence="5 16" id="KW-1133">Transmembrane helix</keyword>
<comment type="catalytic activity">
    <reaction evidence="12">
        <text>D-fructose(out) = D-fructose(in)</text>
        <dbReference type="Rhea" id="RHEA:60372"/>
        <dbReference type="ChEBI" id="CHEBI:37721"/>
    </reaction>
    <physiologicalReaction direction="left-to-right" evidence="12">
        <dbReference type="Rhea" id="RHEA:60373"/>
    </physiologicalReaction>
</comment>
<dbReference type="NCBIfam" id="TIGR00879">
    <property type="entry name" value="SP"/>
    <property type="match status" value="1"/>
</dbReference>
<dbReference type="EMBL" id="CAICTM010000631">
    <property type="protein sequence ID" value="CAB9514104.1"/>
    <property type="molecule type" value="Genomic_DNA"/>
</dbReference>
<evidence type="ECO:0000256" key="2">
    <source>
        <dbReference type="ARBA" id="ARBA00011738"/>
    </source>
</evidence>
<evidence type="ECO:0000313" key="19">
    <source>
        <dbReference type="Proteomes" id="UP001153069"/>
    </source>
</evidence>
<evidence type="ECO:0000256" key="4">
    <source>
        <dbReference type="ARBA" id="ARBA00022692"/>
    </source>
</evidence>
<dbReference type="PANTHER" id="PTHR23503:SF8">
    <property type="entry name" value="FACILITATED GLUCOSE TRANSPORTER PROTEIN 1"/>
    <property type="match status" value="1"/>
</dbReference>
<dbReference type="InterPro" id="IPR005829">
    <property type="entry name" value="Sugar_transporter_CS"/>
</dbReference>
<proteinExistence type="inferred from homology"/>
<evidence type="ECO:0000256" key="11">
    <source>
        <dbReference type="ARBA" id="ARBA00044668"/>
    </source>
</evidence>
<sequence>MSLSAAHSPKLGMSGSFGSSHCLTQAEEANLKLHRKTYSLPKDENSPLLPPSKKPPSPSSVKDIELGQDSPRQKKDARLSKSLLTTIVVVTIGSSLQFGYGTGVMNNSEDIIMEYFQDQGKGYAVIQWSTTVSCYGIGGLVGSLLGPKVIGAYCGRRATLLINNIFLVISSLLIALAPQWWYQAIGRIFVGIVAGIATAVVPTYFSEISPIAIRGAVGTMHQLGITVGILLSQALSTPSLNMLGSQDKWQWLFAVPVFCGLLEVIVLPFCPESPSYLYTTQGKEAARQALTQLQSEAVADEYLGYIEEEIMGANSDNNGGIMSIRELFRDRKLRKQLIVGITVQLMMQFSGIDAVFYYSTSVFKQAGVSDPALATTSLGIVNVIVTIFAVKFMDSAGRKTLLTYSWCGMCASFMTLTASFILKENYNVDYMDQLSVMAMTGVIIFFAFGPGCVAWFIIAEIIPLYARDSAMALGIFINWVANWLVAFSFPLLLHSTHPYTFLIFVASTGYFLYFTLRFVPETKGLTVSQLAVEFDAMPMWTC</sequence>
<feature type="transmembrane region" description="Helical" evidence="16">
    <location>
        <begin position="499"/>
        <end position="519"/>
    </location>
</feature>
<evidence type="ECO:0000256" key="9">
    <source>
        <dbReference type="ARBA" id="ARBA00044656"/>
    </source>
</evidence>